<reference evidence="2" key="2">
    <citation type="submission" date="2020-11" db="EMBL/GenBank/DDBJ databases">
        <authorList>
            <person name="McCartney M.A."/>
            <person name="Auch B."/>
            <person name="Kono T."/>
            <person name="Mallez S."/>
            <person name="Becker A."/>
            <person name="Gohl D.M."/>
            <person name="Silverstein K.A.T."/>
            <person name="Koren S."/>
            <person name="Bechman K.B."/>
            <person name="Herman A."/>
            <person name="Abrahante J.E."/>
            <person name="Garbe J."/>
        </authorList>
    </citation>
    <scope>NUCLEOTIDE SEQUENCE</scope>
    <source>
        <strain evidence="2">Duluth1</strain>
        <tissue evidence="2">Whole animal</tissue>
    </source>
</reference>
<organism evidence="2 3">
    <name type="scientific">Dreissena polymorpha</name>
    <name type="common">Zebra mussel</name>
    <name type="synonym">Mytilus polymorpha</name>
    <dbReference type="NCBI Taxonomy" id="45954"/>
    <lineage>
        <taxon>Eukaryota</taxon>
        <taxon>Metazoa</taxon>
        <taxon>Spiralia</taxon>
        <taxon>Lophotrochozoa</taxon>
        <taxon>Mollusca</taxon>
        <taxon>Bivalvia</taxon>
        <taxon>Autobranchia</taxon>
        <taxon>Heteroconchia</taxon>
        <taxon>Euheterodonta</taxon>
        <taxon>Imparidentia</taxon>
        <taxon>Neoheterodontei</taxon>
        <taxon>Myida</taxon>
        <taxon>Dreissenoidea</taxon>
        <taxon>Dreissenidae</taxon>
        <taxon>Dreissena</taxon>
    </lineage>
</organism>
<sequence length="70" mass="7895">MPDHHKIKLMSDCYMQIVHVMKTDETPTSCAPTPLTPTHEIIQGMPPPTTRITRCRRLHGPGVDEFISKA</sequence>
<protein>
    <submittedName>
        <fullName evidence="2">Uncharacterized protein</fullName>
    </submittedName>
</protein>
<dbReference type="AlphaFoldDB" id="A0A9D4GTV0"/>
<gene>
    <name evidence="2" type="ORF">DPMN_123194</name>
</gene>
<evidence type="ECO:0000313" key="3">
    <source>
        <dbReference type="Proteomes" id="UP000828390"/>
    </source>
</evidence>
<keyword evidence="3" id="KW-1185">Reference proteome</keyword>
<reference evidence="2" key="1">
    <citation type="journal article" date="2019" name="bioRxiv">
        <title>The Genome of the Zebra Mussel, Dreissena polymorpha: A Resource for Invasive Species Research.</title>
        <authorList>
            <person name="McCartney M.A."/>
            <person name="Auch B."/>
            <person name="Kono T."/>
            <person name="Mallez S."/>
            <person name="Zhang Y."/>
            <person name="Obille A."/>
            <person name="Becker A."/>
            <person name="Abrahante J.E."/>
            <person name="Garbe J."/>
            <person name="Badalamenti J.P."/>
            <person name="Herman A."/>
            <person name="Mangelson H."/>
            <person name="Liachko I."/>
            <person name="Sullivan S."/>
            <person name="Sone E.D."/>
            <person name="Koren S."/>
            <person name="Silverstein K.A.T."/>
            <person name="Beckman K.B."/>
            <person name="Gohl D.M."/>
        </authorList>
    </citation>
    <scope>NUCLEOTIDE SEQUENCE</scope>
    <source>
        <strain evidence="2">Duluth1</strain>
        <tissue evidence="2">Whole animal</tissue>
    </source>
</reference>
<comment type="caution">
    <text evidence="2">The sequence shown here is derived from an EMBL/GenBank/DDBJ whole genome shotgun (WGS) entry which is preliminary data.</text>
</comment>
<dbReference type="EMBL" id="JAIWYP010000005">
    <property type="protein sequence ID" value="KAH3821430.1"/>
    <property type="molecule type" value="Genomic_DNA"/>
</dbReference>
<evidence type="ECO:0000256" key="1">
    <source>
        <dbReference type="SAM" id="MobiDB-lite"/>
    </source>
</evidence>
<proteinExistence type="predicted"/>
<accession>A0A9D4GTV0</accession>
<feature type="region of interest" description="Disordered" evidence="1">
    <location>
        <begin position="26"/>
        <end position="50"/>
    </location>
</feature>
<dbReference type="Proteomes" id="UP000828390">
    <property type="component" value="Unassembled WGS sequence"/>
</dbReference>
<evidence type="ECO:0000313" key="2">
    <source>
        <dbReference type="EMBL" id="KAH3821430.1"/>
    </source>
</evidence>
<name>A0A9D4GTV0_DREPO</name>